<feature type="compositionally biased region" description="Polar residues" evidence="1">
    <location>
        <begin position="138"/>
        <end position="176"/>
    </location>
</feature>
<feature type="compositionally biased region" description="Polar residues" evidence="1">
    <location>
        <begin position="251"/>
        <end position="262"/>
    </location>
</feature>
<evidence type="ECO:0000256" key="1">
    <source>
        <dbReference type="SAM" id="MobiDB-lite"/>
    </source>
</evidence>
<keyword evidence="3" id="KW-0732">Signal</keyword>
<evidence type="ECO:0000256" key="3">
    <source>
        <dbReference type="SAM" id="SignalP"/>
    </source>
</evidence>
<dbReference type="OrthoDB" id="10319407at2759"/>
<dbReference type="AlphaFoldDB" id="A0A367JIE8"/>
<evidence type="ECO:0000256" key="2">
    <source>
        <dbReference type="SAM" id="Phobius"/>
    </source>
</evidence>
<dbReference type="EMBL" id="PJQL01001237">
    <property type="protein sequence ID" value="RCH89718.1"/>
    <property type="molecule type" value="Genomic_DNA"/>
</dbReference>
<feature type="region of interest" description="Disordered" evidence="1">
    <location>
        <begin position="248"/>
        <end position="372"/>
    </location>
</feature>
<feature type="chain" id="PRO_5017025067" description="Mid2 domain-containing protein" evidence="3">
    <location>
        <begin position="18"/>
        <end position="412"/>
    </location>
</feature>
<protein>
    <recommendedName>
        <fullName evidence="6">Mid2 domain-containing protein</fullName>
    </recommendedName>
</protein>
<comment type="caution">
    <text evidence="4">The sequence shown here is derived from an EMBL/GenBank/DDBJ whole genome shotgun (WGS) entry which is preliminary data.</text>
</comment>
<accession>A0A367JIE8</accession>
<dbReference type="Proteomes" id="UP000252139">
    <property type="component" value="Unassembled WGS sequence"/>
</dbReference>
<evidence type="ECO:0008006" key="6">
    <source>
        <dbReference type="Google" id="ProtNLM"/>
    </source>
</evidence>
<feature type="compositionally biased region" description="Polar residues" evidence="1">
    <location>
        <begin position="304"/>
        <end position="319"/>
    </location>
</feature>
<keyword evidence="2" id="KW-1133">Transmembrane helix</keyword>
<gene>
    <name evidence="4" type="ORF">CU097_004351</name>
</gene>
<feature type="transmembrane region" description="Helical" evidence="2">
    <location>
        <begin position="216"/>
        <end position="240"/>
    </location>
</feature>
<proteinExistence type="predicted"/>
<keyword evidence="2" id="KW-0472">Membrane</keyword>
<feature type="compositionally biased region" description="Low complexity" evidence="1">
    <location>
        <begin position="177"/>
        <end position="193"/>
    </location>
</feature>
<feature type="compositionally biased region" description="Pro residues" evidence="1">
    <location>
        <begin position="290"/>
        <end position="301"/>
    </location>
</feature>
<evidence type="ECO:0000313" key="5">
    <source>
        <dbReference type="Proteomes" id="UP000252139"/>
    </source>
</evidence>
<feature type="compositionally biased region" description="Polar residues" evidence="1">
    <location>
        <begin position="337"/>
        <end position="372"/>
    </location>
</feature>
<feature type="compositionally biased region" description="Polar residues" evidence="1">
    <location>
        <begin position="270"/>
        <end position="281"/>
    </location>
</feature>
<sequence length="412" mass="44957">MQLKVYYLLLLSTAVHAFQIQFFGSNRYHNKLAVASLRFIDPPTDIYTVKICVTNSKGSLDVVSTVMNVMVDSFGFTHFNFEEGLPVGSNYYFAAFAVNNPSNYATAGPITIYSFDNGSPTNSVTANAKETVAFPTPTAASKTDSPTNSVSGKTDSPTNSVSGKTDSPTNSVSDKINSPTTGPTFPSTFNFPTQIPKPGSDNYPEPATNGSLPIPAIVGIAIGSAAVATVTVALVFFLFFRRSRVPKSSVYRPNNSSTTPINMTEHKPSSPGNPGYTSSTKPYDKSSSVPPSPLPPYPPLPAYTQLSSPVDYSKQQHPDPSQLPFPPYDTMPIPQHFQGQPNYTLPAQQWESQQQYSANPFRNNWPPSTTANNKEEIVDSLAEKFEMNESSTKQEYHQKPDFVVYQKPHQSS</sequence>
<feature type="signal peptide" evidence="3">
    <location>
        <begin position="1"/>
        <end position="17"/>
    </location>
</feature>
<keyword evidence="2" id="KW-0812">Transmembrane</keyword>
<reference evidence="4 5" key="1">
    <citation type="journal article" date="2018" name="G3 (Bethesda)">
        <title>Phylogenetic and Phylogenomic Definition of Rhizopus Species.</title>
        <authorList>
            <person name="Gryganskyi A.P."/>
            <person name="Golan J."/>
            <person name="Dolatabadi S."/>
            <person name="Mondo S."/>
            <person name="Robb S."/>
            <person name="Idnurm A."/>
            <person name="Muszewska A."/>
            <person name="Steczkiewicz K."/>
            <person name="Masonjones S."/>
            <person name="Liao H.L."/>
            <person name="Gajdeczka M.T."/>
            <person name="Anike F."/>
            <person name="Vuek A."/>
            <person name="Anishchenko I.M."/>
            <person name="Voigt K."/>
            <person name="de Hoog G.S."/>
            <person name="Smith M.E."/>
            <person name="Heitman J."/>
            <person name="Vilgalys R."/>
            <person name="Stajich J.E."/>
        </authorList>
    </citation>
    <scope>NUCLEOTIDE SEQUENCE [LARGE SCALE GENOMIC DNA]</scope>
    <source>
        <strain evidence="4 5">CBS 357.93</strain>
    </source>
</reference>
<feature type="compositionally biased region" description="Basic and acidic residues" evidence="1">
    <location>
        <begin position="387"/>
        <end position="400"/>
    </location>
</feature>
<keyword evidence="5" id="KW-1185">Reference proteome</keyword>
<name>A0A367JIE8_RHIAZ</name>
<dbReference type="CDD" id="cd12087">
    <property type="entry name" value="TM_EGFR-like"/>
    <property type="match status" value="1"/>
</dbReference>
<evidence type="ECO:0000313" key="4">
    <source>
        <dbReference type="EMBL" id="RCH89718.1"/>
    </source>
</evidence>
<feature type="region of interest" description="Disordered" evidence="1">
    <location>
        <begin position="387"/>
        <end position="412"/>
    </location>
</feature>
<feature type="region of interest" description="Disordered" evidence="1">
    <location>
        <begin position="135"/>
        <end position="207"/>
    </location>
</feature>
<organism evidence="4 5">
    <name type="scientific">Rhizopus azygosporus</name>
    <name type="common">Rhizopus microsporus var. azygosporus</name>
    <dbReference type="NCBI Taxonomy" id="86630"/>
    <lineage>
        <taxon>Eukaryota</taxon>
        <taxon>Fungi</taxon>
        <taxon>Fungi incertae sedis</taxon>
        <taxon>Mucoromycota</taxon>
        <taxon>Mucoromycotina</taxon>
        <taxon>Mucoromycetes</taxon>
        <taxon>Mucorales</taxon>
        <taxon>Mucorineae</taxon>
        <taxon>Rhizopodaceae</taxon>
        <taxon>Rhizopus</taxon>
    </lineage>
</organism>